<sequence>MLDFELLSLLNYPRELMAAFLQKKKVGDPVSYKESCERLKQIISGDTHHHTPQPVPDSAVDQPVLDQPVIQPKPVIPSAQQADDAMQGEDQPHFTLSGPVPSGSTTTPKLKKKKVSAKAVEKIYTDFHIPEDRRNNLREIFVYDVPAKWTHEKILAELKSWGLWQYTLENQKVRWFPGHWTLQQRKKREQFHLYVNDLSEDSKFWQLWDRNQPVLVFTNYPIKAVKHFRVSGKSSIVAFFEKFENVEACRQTTFNFNHNDQDYSHPWCKAPSFANSKVFTNKSKSSSIPSKPSKKDKKTVPSKTCPTKSNKPAKDTKKTSKKSKDKKKSKKSSNKKPQDKMDIVKLLLQLLI</sequence>
<feature type="region of interest" description="Disordered" evidence="1">
    <location>
        <begin position="281"/>
        <end position="343"/>
    </location>
</feature>
<protein>
    <submittedName>
        <fullName evidence="2">Uncharacterized protein</fullName>
    </submittedName>
</protein>
<reference evidence="2 4" key="1">
    <citation type="submission" date="2017-11" db="EMBL/GenBank/DDBJ databases">
        <title>The genome of Rhizophagus clarus HR1 reveals common genetic basis of auxotrophy among arbuscular mycorrhizal fungi.</title>
        <authorList>
            <person name="Kobayashi Y."/>
        </authorList>
    </citation>
    <scope>NUCLEOTIDE SEQUENCE [LARGE SCALE GENOMIC DNA]</scope>
    <source>
        <strain evidence="2 4">HR1</strain>
    </source>
</reference>
<evidence type="ECO:0000313" key="2">
    <source>
        <dbReference type="EMBL" id="GBB98251.1"/>
    </source>
</evidence>
<keyword evidence="4" id="KW-1185">Reference proteome</keyword>
<organism evidence="2 4">
    <name type="scientific">Rhizophagus clarus</name>
    <dbReference type="NCBI Taxonomy" id="94130"/>
    <lineage>
        <taxon>Eukaryota</taxon>
        <taxon>Fungi</taxon>
        <taxon>Fungi incertae sedis</taxon>
        <taxon>Mucoromycota</taxon>
        <taxon>Glomeromycotina</taxon>
        <taxon>Glomeromycetes</taxon>
        <taxon>Glomerales</taxon>
        <taxon>Glomeraceae</taxon>
        <taxon>Rhizophagus</taxon>
    </lineage>
</organism>
<dbReference type="Proteomes" id="UP000615446">
    <property type="component" value="Unassembled WGS sequence"/>
</dbReference>
<dbReference type="AlphaFoldDB" id="A0A2Z6RNV5"/>
<dbReference type="EMBL" id="BEXD01002424">
    <property type="protein sequence ID" value="GBB98251.1"/>
    <property type="molecule type" value="Genomic_DNA"/>
</dbReference>
<feature type="region of interest" description="Disordered" evidence="1">
    <location>
        <begin position="77"/>
        <end position="113"/>
    </location>
</feature>
<evidence type="ECO:0000313" key="4">
    <source>
        <dbReference type="Proteomes" id="UP000247702"/>
    </source>
</evidence>
<reference evidence="3" key="2">
    <citation type="submission" date="2019-10" db="EMBL/GenBank/DDBJ databases">
        <title>Conservation and host-specific expression of non-tandemly repeated heterogenous ribosome RNA gene in arbuscular mycorrhizal fungi.</title>
        <authorList>
            <person name="Maeda T."/>
            <person name="Kobayashi Y."/>
            <person name="Nakagawa T."/>
            <person name="Ezawa T."/>
            <person name="Yamaguchi K."/>
            <person name="Bino T."/>
            <person name="Nishimoto Y."/>
            <person name="Shigenobu S."/>
            <person name="Kawaguchi M."/>
        </authorList>
    </citation>
    <scope>NUCLEOTIDE SEQUENCE</scope>
    <source>
        <strain evidence="3">HR1</strain>
    </source>
</reference>
<feature type="compositionally biased region" description="Low complexity" evidence="1">
    <location>
        <begin position="282"/>
        <end position="291"/>
    </location>
</feature>
<dbReference type="EMBL" id="BLAL01000236">
    <property type="protein sequence ID" value="GES94486.1"/>
    <property type="molecule type" value="Genomic_DNA"/>
</dbReference>
<dbReference type="Proteomes" id="UP000247702">
    <property type="component" value="Unassembled WGS sequence"/>
</dbReference>
<proteinExistence type="predicted"/>
<dbReference type="OrthoDB" id="2489729at2759"/>
<accession>A0A2Z6RNV5</accession>
<evidence type="ECO:0000313" key="3">
    <source>
        <dbReference type="EMBL" id="GES94486.1"/>
    </source>
</evidence>
<gene>
    <name evidence="3" type="ORF">RCL2_002121900</name>
    <name evidence="2" type="ORF">RclHR1_03180016</name>
</gene>
<feature type="compositionally biased region" description="Basic residues" evidence="1">
    <location>
        <begin position="319"/>
        <end position="334"/>
    </location>
</feature>
<comment type="caution">
    <text evidence="2">The sequence shown here is derived from an EMBL/GenBank/DDBJ whole genome shotgun (WGS) entry which is preliminary data.</text>
</comment>
<evidence type="ECO:0000256" key="1">
    <source>
        <dbReference type="SAM" id="MobiDB-lite"/>
    </source>
</evidence>
<name>A0A2Z6RNV5_9GLOM</name>